<proteinExistence type="predicted"/>
<protein>
    <submittedName>
        <fullName evidence="2">Uncharacterized protein</fullName>
    </submittedName>
</protein>
<evidence type="ECO:0000313" key="3">
    <source>
        <dbReference type="Proteomes" id="UP000831390"/>
    </source>
</evidence>
<dbReference type="Proteomes" id="UP000831390">
    <property type="component" value="Plasmid unnamed4"/>
</dbReference>
<feature type="transmembrane region" description="Helical" evidence="1">
    <location>
        <begin position="164"/>
        <end position="185"/>
    </location>
</feature>
<feature type="transmembrane region" description="Helical" evidence="1">
    <location>
        <begin position="137"/>
        <end position="158"/>
    </location>
</feature>
<keyword evidence="1" id="KW-0812">Transmembrane</keyword>
<accession>A0ABY4BFR3</accession>
<dbReference type="EMBL" id="CP094538">
    <property type="protein sequence ID" value="UOE36821.1"/>
    <property type="molecule type" value="Genomic_DNA"/>
</dbReference>
<keyword evidence="1" id="KW-0472">Membrane</keyword>
<dbReference type="RefSeq" id="WP_243521038.1">
    <property type="nucleotide sequence ID" value="NZ_CP094538.1"/>
</dbReference>
<evidence type="ECO:0000256" key="1">
    <source>
        <dbReference type="SAM" id="Phobius"/>
    </source>
</evidence>
<name>A0ABY4BFR3_9BACT</name>
<keyword evidence="3" id="KW-1185">Reference proteome</keyword>
<gene>
    <name evidence="2" type="ORF">MTP16_25425</name>
</gene>
<evidence type="ECO:0000313" key="2">
    <source>
        <dbReference type="EMBL" id="UOE36821.1"/>
    </source>
</evidence>
<dbReference type="PROSITE" id="PS51257">
    <property type="entry name" value="PROKAR_LIPOPROTEIN"/>
    <property type="match status" value="1"/>
</dbReference>
<reference evidence="2 3" key="1">
    <citation type="submission" date="2022-03" db="EMBL/GenBank/DDBJ databases">
        <title>Hymenobactersp. isolated from the air.</title>
        <authorList>
            <person name="Won M."/>
            <person name="Kwon S.-W."/>
        </authorList>
    </citation>
    <scope>NUCLEOTIDE SEQUENCE [LARGE SCALE GENOMIC DNA]</scope>
    <source>
        <strain evidence="2 3">KACC 22596</strain>
        <plasmid evidence="2 3">unnamed4</plasmid>
    </source>
</reference>
<geneLocation type="plasmid" evidence="2 3">
    <name>unnamed4</name>
</geneLocation>
<keyword evidence="2" id="KW-0614">Plasmid</keyword>
<organism evidence="2 3">
    <name type="scientific">Hymenobacter monticola</name>
    <dbReference type="NCBI Taxonomy" id="1705399"/>
    <lineage>
        <taxon>Bacteria</taxon>
        <taxon>Pseudomonadati</taxon>
        <taxon>Bacteroidota</taxon>
        <taxon>Cytophagia</taxon>
        <taxon>Cytophagales</taxon>
        <taxon>Hymenobacteraceae</taxon>
        <taxon>Hymenobacter</taxon>
    </lineage>
</organism>
<keyword evidence="1" id="KW-1133">Transmembrane helix</keyword>
<sequence>MTKRYRDSKHYGFVDSQIYKWFLLLCVVLFVGCRAERAAFSFQPVNSGTRENVVILTEAPSTGEAGVGRPEPSAAKRSVRIEPLQSHKASKAVVRKTLFSKNAAANARKTNYLQSKIPTAYRLKPTVQDVVSEQDGVLRIITIAIGIACLALFIIGLLTHSLVLAILFGIPLLGFTYVAVFSWLGQKRQDKQRAREVERHDRQRAGG</sequence>